<keyword evidence="9" id="KW-0282">Flagellum</keyword>
<comment type="function">
    <text evidence="7">Required for formation of the rod structure of the flagellar apparatus. Together with FliI and FliH, may constitute the export apparatus of flagellin.</text>
</comment>
<sequence>MSTALFKNLQAWNAKNGMALQSLGAPLLVIAILALMVLPMPPWLLDTFFTLNIATALMVMMIAAYMVRPLDFAVFPSVLLLTTLMRLSLNVASTRVVLLEGHTGPGAAGAVIEAFGHFLIGGNFAVGLIVFAILVVINFVVITKGAERIAEVSARFTLDAMPGKQMAVDADLNAGLIDEPEAKRRRLEVQEEANFFGSMDGASKFVRGDAMAGILILIITIIGGFIIGMAQHGLSAGDAANSYVLLAVGDALVAQIPALLISVASAMVISRVGKDNDTGKQIADQMLASPRALAITGAILIMLGLIPNMPHTVFLLMGSLFGYGAWMVHRKKQQKSQAAASGAAGTDSSAPSGALAAPAQDSEATWDDLQPVDLLGLELGYRLIALVDKKRQGDLLTRIKGVRRKFAQEVGFLPPAVHVRDNLELKPSAYRITLRGVMVGEGEAFPGMYLAINPGGISTPLIGTPTTDPAFGLPAHWIDERQKEAAQMAGFTVVDSETVMATHLSHLMQMHAAKLLSRNEVQQLVEHVAKSAPKLIEEVIPKMVTVTTFQKVLQLLLEDAVHIRDIRTIIETLAENAGTTQDAAELARRVRIALSPAIVQQIYGPTRELNVIAIEPGLERLLVQALSNPQAPSLDPGVADMLTQRAAEVANKQEELGMPACLLVPDAIRNAIARLVRRVAPRLQVLAHSEIPETHTIRIGPILKGANA</sequence>
<evidence type="ECO:0000256" key="5">
    <source>
        <dbReference type="ARBA" id="ARBA00022989"/>
    </source>
</evidence>
<keyword evidence="7" id="KW-0653">Protein transport</keyword>
<keyword evidence="5 7" id="KW-1133">Transmembrane helix</keyword>
<evidence type="ECO:0000313" key="10">
    <source>
        <dbReference type="Proteomes" id="UP000020766"/>
    </source>
</evidence>
<feature type="transmembrane region" description="Helical" evidence="7">
    <location>
        <begin position="47"/>
        <end position="66"/>
    </location>
</feature>
<dbReference type="PATRIC" id="fig|1457173.3.peg.1733"/>
<dbReference type="PIRSF" id="PIRSF005419">
    <property type="entry name" value="FlhA"/>
    <property type="match status" value="1"/>
</dbReference>
<dbReference type="PANTHER" id="PTHR30161:SF1">
    <property type="entry name" value="FLAGELLAR BIOSYNTHESIS PROTEIN FLHA-RELATED"/>
    <property type="match status" value="1"/>
</dbReference>
<dbReference type="Gene3D" id="3.40.50.12790">
    <property type="entry name" value="FHIPEP family, domain 4"/>
    <property type="match status" value="1"/>
</dbReference>
<evidence type="ECO:0000256" key="3">
    <source>
        <dbReference type="ARBA" id="ARBA00022475"/>
    </source>
</evidence>
<organism evidence="9 10">
    <name type="scientific">Comamonas aquatica DA1877</name>
    <dbReference type="NCBI Taxonomy" id="1457173"/>
    <lineage>
        <taxon>Bacteria</taxon>
        <taxon>Pseudomonadati</taxon>
        <taxon>Pseudomonadota</taxon>
        <taxon>Betaproteobacteria</taxon>
        <taxon>Burkholderiales</taxon>
        <taxon>Comamonadaceae</taxon>
        <taxon>Comamonas</taxon>
    </lineage>
</organism>
<keyword evidence="6 7" id="KW-0472">Membrane</keyword>
<keyword evidence="7" id="KW-1005">Bacterial flagellum biogenesis</keyword>
<keyword evidence="4 7" id="KW-0812">Transmembrane</keyword>
<dbReference type="InterPro" id="IPR042196">
    <property type="entry name" value="FHIPEP_4"/>
</dbReference>
<dbReference type="InterPro" id="IPR042194">
    <property type="entry name" value="FHIPEP_1"/>
</dbReference>
<feature type="transmembrane region" description="Helical" evidence="7">
    <location>
        <begin position="243"/>
        <end position="269"/>
    </location>
</feature>
<evidence type="ECO:0000256" key="8">
    <source>
        <dbReference type="SAM" id="MobiDB-lite"/>
    </source>
</evidence>
<dbReference type="InterPro" id="IPR001712">
    <property type="entry name" value="T3SS_FHIPEP"/>
</dbReference>
<dbReference type="InterPro" id="IPR042193">
    <property type="entry name" value="FHIPEP_3"/>
</dbReference>
<dbReference type="Gene3D" id="3.40.30.60">
    <property type="entry name" value="FHIPEP family, domain 1"/>
    <property type="match status" value="1"/>
</dbReference>
<evidence type="ECO:0000313" key="9">
    <source>
        <dbReference type="EMBL" id="EXU80352.1"/>
    </source>
</evidence>
<feature type="transmembrane region" description="Helical" evidence="7">
    <location>
        <begin position="118"/>
        <end position="141"/>
    </location>
</feature>
<dbReference type="Proteomes" id="UP000020766">
    <property type="component" value="Unassembled WGS sequence"/>
</dbReference>
<evidence type="ECO:0000256" key="2">
    <source>
        <dbReference type="ARBA" id="ARBA00008835"/>
    </source>
</evidence>
<dbReference type="Pfam" id="PF00771">
    <property type="entry name" value="FHIPEP"/>
    <property type="match status" value="1"/>
</dbReference>
<comment type="subcellular location">
    <subcellularLocation>
        <location evidence="1 7">Cell membrane</location>
        <topology evidence="1 7">Multi-pass membrane protein</topology>
    </subcellularLocation>
</comment>
<reference evidence="9 10" key="1">
    <citation type="submission" date="2014-01" db="EMBL/GenBank/DDBJ databases">
        <title>Interspecies Systems Biology Uncovers Metabolites Affecting C. elegans Gene Expression and Life History Traits.</title>
        <authorList>
            <person name="Watson E."/>
            <person name="Macneil L.T."/>
            <person name="Ritter A.D."/>
            <person name="Yilmaz L.S."/>
            <person name="Rosebrock A.P."/>
            <person name="Caudy A.A."/>
            <person name="Walhout A.J."/>
        </authorList>
    </citation>
    <scope>NUCLEOTIDE SEQUENCE [LARGE SCALE GENOMIC DNA]</scope>
    <source>
        <strain evidence="9 10">DA1877</strain>
    </source>
</reference>
<dbReference type="PRINTS" id="PR00949">
    <property type="entry name" value="TYPE3IMAPROT"/>
</dbReference>
<dbReference type="Gene3D" id="1.10.8.540">
    <property type="entry name" value="FHIPEP family, domain 3"/>
    <property type="match status" value="1"/>
</dbReference>
<dbReference type="GO" id="GO:0044780">
    <property type="term" value="P:bacterial-type flagellum assembly"/>
    <property type="evidence" value="ECO:0007669"/>
    <property type="project" value="InterPro"/>
</dbReference>
<keyword evidence="9" id="KW-0966">Cell projection</keyword>
<name>A0A014QB13_9BURK</name>
<feature type="transmembrane region" description="Helical" evidence="7">
    <location>
        <begin position="20"/>
        <end position="41"/>
    </location>
</feature>
<feature type="transmembrane region" description="Helical" evidence="7">
    <location>
        <begin position="78"/>
        <end position="98"/>
    </location>
</feature>
<evidence type="ECO:0000256" key="7">
    <source>
        <dbReference type="RuleBase" id="RU364093"/>
    </source>
</evidence>
<proteinExistence type="inferred from homology"/>
<gene>
    <name evidence="7 9" type="primary">flhA</name>
    <name evidence="9" type="ORF">AX13_17425</name>
</gene>
<feature type="transmembrane region" description="Helical" evidence="7">
    <location>
        <begin position="210"/>
        <end position="231"/>
    </location>
</feature>
<keyword evidence="7" id="KW-0813">Transport</keyword>
<keyword evidence="7" id="KW-1006">Bacterial flagellum protein export</keyword>
<feature type="transmembrane region" description="Helical" evidence="7">
    <location>
        <begin position="290"/>
        <end position="306"/>
    </location>
</feature>
<dbReference type="AlphaFoldDB" id="A0A014QB13"/>
<evidence type="ECO:0000256" key="1">
    <source>
        <dbReference type="ARBA" id="ARBA00004651"/>
    </source>
</evidence>
<dbReference type="PANTHER" id="PTHR30161">
    <property type="entry name" value="FLAGELLAR EXPORT PROTEIN, MEMBRANE FLHA SUBUNIT-RELATED"/>
    <property type="match status" value="1"/>
</dbReference>
<dbReference type="NCBIfam" id="TIGR01398">
    <property type="entry name" value="FlhA"/>
    <property type="match status" value="1"/>
</dbReference>
<keyword evidence="3 7" id="KW-1003">Cell membrane</keyword>
<dbReference type="RefSeq" id="WP_043382783.1">
    <property type="nucleotide sequence ID" value="NZ_JBOK01000008.1"/>
</dbReference>
<feature type="region of interest" description="Disordered" evidence="8">
    <location>
        <begin position="337"/>
        <end position="362"/>
    </location>
</feature>
<protein>
    <recommendedName>
        <fullName evidence="7">Flagellar biosynthesis protein FlhA</fullName>
    </recommendedName>
</protein>
<dbReference type="STRING" id="225991.MA05_00220"/>
<keyword evidence="10" id="KW-1185">Reference proteome</keyword>
<evidence type="ECO:0000256" key="6">
    <source>
        <dbReference type="ARBA" id="ARBA00023136"/>
    </source>
</evidence>
<comment type="caution">
    <text evidence="9">The sequence shown here is derived from an EMBL/GenBank/DDBJ whole genome shotgun (WGS) entry which is preliminary data.</text>
</comment>
<accession>A0A014QB13</accession>
<comment type="similarity">
    <text evidence="2 7">Belongs to the FHIPEP (flagella/HR/invasion proteins export pore) family.</text>
</comment>
<evidence type="ECO:0000256" key="4">
    <source>
        <dbReference type="ARBA" id="ARBA00022692"/>
    </source>
</evidence>
<keyword evidence="9" id="KW-0969">Cilium</keyword>
<dbReference type="GO" id="GO:0005886">
    <property type="term" value="C:plasma membrane"/>
    <property type="evidence" value="ECO:0007669"/>
    <property type="project" value="UniProtKB-SubCell"/>
</dbReference>
<dbReference type="EMBL" id="JBOK01000008">
    <property type="protein sequence ID" value="EXU80352.1"/>
    <property type="molecule type" value="Genomic_DNA"/>
</dbReference>
<dbReference type="InterPro" id="IPR006301">
    <property type="entry name" value="FlhA"/>
</dbReference>
<feature type="compositionally biased region" description="Low complexity" evidence="8">
    <location>
        <begin position="337"/>
        <end position="359"/>
    </location>
</feature>
<dbReference type="GO" id="GO:0009306">
    <property type="term" value="P:protein secretion"/>
    <property type="evidence" value="ECO:0007669"/>
    <property type="project" value="InterPro"/>
</dbReference>